<dbReference type="InterPro" id="IPR039514">
    <property type="entry name" value="6GAL-like"/>
</dbReference>
<dbReference type="Gene3D" id="3.20.20.80">
    <property type="entry name" value="Glycosidases"/>
    <property type="match status" value="1"/>
</dbReference>
<dbReference type="SMART" id="SM00458">
    <property type="entry name" value="RICIN"/>
    <property type="match status" value="1"/>
</dbReference>
<dbReference type="CDD" id="cd00161">
    <property type="entry name" value="beta-trefoil_Ricin-like"/>
    <property type="match status" value="1"/>
</dbReference>
<evidence type="ECO:0000259" key="1">
    <source>
        <dbReference type="SMART" id="SM00458"/>
    </source>
</evidence>
<dbReference type="InterPro" id="IPR035992">
    <property type="entry name" value="Ricin_B-like_lectins"/>
</dbReference>
<sequence>MAPPNLDPNFTLTAIISPADATVSKFKGWGTSLCWWANALGGKETTIRDDIADALFSPPPLGLGLTVVRYNIGGGDDVTCNHRVGIQPHHFRYGGDVPGWLANDDGSCARLAASTTSNENLCEGLDVQADMRQLWFLTAARQRGATVFEAFANSPPWWMTRSGCTAGYNNHSDTAHEHTSTEDSKNNLKEECVDQFAIYLVRVLVYISRELGIDFHTLSPMNEPNPGACAWRAGNIQEGCNFDVQMQQKVLKATHAALQKYGLATEVSACDETSTAMQIDTWLALDDQTQSCVAQLNTHTYTAIDRIVLHRVAKASQKRLWMSEMCYGGSNGKHDHQSMNAPLQLAENISLDLGTLKPECWVYWQAVEDEANAQNCGGNWGVIHADMSPEGQFSLERSDTHHRIWERTKKYWTMAQFTHFIRPESILLAVEGDGHDSAGRLADGVFITVAFVPHSNLEAPSNTGMSRWGVEDHLGCLVAVLTNQRLQDQTVVIDYATHGIASYSRNNNSSGYVNSSGPTSQAISLYRTSATEDLKNLCGSPTLMDSLVPQFDSCTGSHTGIRVHLTPESITTVILPMMSLAASASTMLHSISAAQNPQRHYNENSLSNGQFRIINVFSKLCLAITGNLNEHKSLVQSTYRHTNDQHWRFVESALSTALDPVFSLVNSKSAKLVDISGWNRDNGAQLILFGRTGQANQQWRVKEKEQQGIFSIHSTMHNKVLDVAGWNMGDGAQVVMWDDNGGDNQLWRLERV</sequence>
<dbReference type="SUPFAM" id="SSF51445">
    <property type="entry name" value="(Trans)glycosidases"/>
    <property type="match status" value="1"/>
</dbReference>
<dbReference type="Pfam" id="PF14587">
    <property type="entry name" value="Glyco_hydr_30_2"/>
    <property type="match status" value="1"/>
</dbReference>
<evidence type="ECO:0000313" key="3">
    <source>
        <dbReference type="Proteomes" id="UP001648503"/>
    </source>
</evidence>
<gene>
    <name evidence="2" type="ORF">BASA50_001709</name>
</gene>
<dbReference type="SUPFAM" id="SSF50370">
    <property type="entry name" value="Ricin B-like lectins"/>
    <property type="match status" value="1"/>
</dbReference>
<dbReference type="Pfam" id="PF00652">
    <property type="entry name" value="Ricin_B_lectin"/>
    <property type="match status" value="1"/>
</dbReference>
<comment type="caution">
    <text evidence="2">The sequence shown here is derived from an EMBL/GenBank/DDBJ whole genome shotgun (WGS) entry which is preliminary data.</text>
</comment>
<protein>
    <recommendedName>
        <fullName evidence="1">Ricin B lectin domain-containing protein</fullName>
    </recommendedName>
</protein>
<name>A0ABQ8FNI8_9FUNG</name>
<dbReference type="Proteomes" id="UP001648503">
    <property type="component" value="Unassembled WGS sequence"/>
</dbReference>
<dbReference type="PANTHER" id="PTHR42767:SF1">
    <property type="entry name" value="ENDO-BETA-1,6-GALACTANASE-LIKE DOMAIN-CONTAINING PROTEIN"/>
    <property type="match status" value="1"/>
</dbReference>
<organism evidence="2 3">
    <name type="scientific">Batrachochytrium salamandrivorans</name>
    <dbReference type="NCBI Taxonomy" id="1357716"/>
    <lineage>
        <taxon>Eukaryota</taxon>
        <taxon>Fungi</taxon>
        <taxon>Fungi incertae sedis</taxon>
        <taxon>Chytridiomycota</taxon>
        <taxon>Chytridiomycota incertae sedis</taxon>
        <taxon>Chytridiomycetes</taxon>
        <taxon>Rhizophydiales</taxon>
        <taxon>Rhizophydiales incertae sedis</taxon>
        <taxon>Batrachochytrium</taxon>
    </lineage>
</organism>
<keyword evidence="3" id="KW-1185">Reference proteome</keyword>
<accession>A0ABQ8FNI8</accession>
<reference evidence="2 3" key="1">
    <citation type="submission" date="2021-02" db="EMBL/GenBank/DDBJ databases">
        <title>Variation within the Batrachochytrium salamandrivorans European outbreak.</title>
        <authorList>
            <person name="Kelly M."/>
            <person name="Pasmans F."/>
            <person name="Shea T.P."/>
            <person name="Munoz J.F."/>
            <person name="Carranza S."/>
            <person name="Cuomo C.A."/>
            <person name="Martel A."/>
        </authorList>
    </citation>
    <scope>NUCLEOTIDE SEQUENCE [LARGE SCALE GENOMIC DNA]</scope>
    <source>
        <strain evidence="2 3">AMFP18/2</strain>
    </source>
</reference>
<dbReference type="InterPro" id="IPR000772">
    <property type="entry name" value="Ricin_B_lectin"/>
</dbReference>
<dbReference type="EMBL" id="JAFCIX010000015">
    <property type="protein sequence ID" value="KAH6601316.1"/>
    <property type="molecule type" value="Genomic_DNA"/>
</dbReference>
<dbReference type="Gene3D" id="2.80.10.50">
    <property type="match status" value="2"/>
</dbReference>
<feature type="domain" description="Ricin B lectin" evidence="1">
    <location>
        <begin position="608"/>
        <end position="750"/>
    </location>
</feature>
<dbReference type="InterPro" id="IPR017853">
    <property type="entry name" value="GH"/>
</dbReference>
<dbReference type="PANTHER" id="PTHR42767">
    <property type="entry name" value="ENDO-BETA-1,6-GALACTANASE"/>
    <property type="match status" value="1"/>
</dbReference>
<evidence type="ECO:0000313" key="2">
    <source>
        <dbReference type="EMBL" id="KAH6601316.1"/>
    </source>
</evidence>
<proteinExistence type="predicted"/>
<dbReference type="InterPro" id="IPR039743">
    <property type="entry name" value="6GAL/EXGAL"/>
</dbReference>
<dbReference type="PROSITE" id="PS50231">
    <property type="entry name" value="RICIN_B_LECTIN"/>
    <property type="match status" value="1"/>
</dbReference>